<protein>
    <submittedName>
        <fullName evidence="1">DUF4249 family protein</fullName>
    </submittedName>
</protein>
<dbReference type="PROSITE" id="PS51257">
    <property type="entry name" value="PROKAR_LIPOPROTEIN"/>
    <property type="match status" value="1"/>
</dbReference>
<evidence type="ECO:0000313" key="2">
    <source>
        <dbReference type="Proteomes" id="UP001595805"/>
    </source>
</evidence>
<reference evidence="2" key="1">
    <citation type="journal article" date="2019" name="Int. J. Syst. Evol. Microbiol.">
        <title>The Global Catalogue of Microorganisms (GCM) 10K type strain sequencing project: providing services to taxonomists for standard genome sequencing and annotation.</title>
        <authorList>
            <consortium name="The Broad Institute Genomics Platform"/>
            <consortium name="The Broad Institute Genome Sequencing Center for Infectious Disease"/>
            <person name="Wu L."/>
            <person name="Ma J."/>
        </authorList>
    </citation>
    <scope>NUCLEOTIDE SEQUENCE [LARGE SCALE GENOMIC DNA]</scope>
    <source>
        <strain evidence="2">CCUG 60523</strain>
    </source>
</reference>
<accession>A0ABV8AVN5</accession>
<keyword evidence="2" id="KW-1185">Reference proteome</keyword>
<dbReference type="InterPro" id="IPR025345">
    <property type="entry name" value="DUF4249"/>
</dbReference>
<proteinExistence type="predicted"/>
<dbReference type="Pfam" id="PF14054">
    <property type="entry name" value="DUF4249"/>
    <property type="match status" value="1"/>
</dbReference>
<dbReference type="RefSeq" id="WP_377906980.1">
    <property type="nucleotide sequence ID" value="NZ_JBHRZS010000007.1"/>
</dbReference>
<comment type="caution">
    <text evidence="1">The sequence shown here is derived from an EMBL/GenBank/DDBJ whole genome shotgun (WGS) entry which is preliminary data.</text>
</comment>
<name>A0ABV8AVN5_9BACT</name>
<organism evidence="1 2">
    <name type="scientific">Algoriphagus namhaensis</name>
    <dbReference type="NCBI Taxonomy" id="915353"/>
    <lineage>
        <taxon>Bacteria</taxon>
        <taxon>Pseudomonadati</taxon>
        <taxon>Bacteroidota</taxon>
        <taxon>Cytophagia</taxon>
        <taxon>Cytophagales</taxon>
        <taxon>Cyclobacteriaceae</taxon>
        <taxon>Algoriphagus</taxon>
    </lineage>
</organism>
<dbReference type="Proteomes" id="UP001595805">
    <property type="component" value="Unassembled WGS sequence"/>
</dbReference>
<evidence type="ECO:0000313" key="1">
    <source>
        <dbReference type="EMBL" id="MFC3881632.1"/>
    </source>
</evidence>
<gene>
    <name evidence="1" type="ORF">ACFOSV_15665</name>
</gene>
<sequence length="282" mass="32446">MKRLAIIVIGLLLFGCQEQVDLPLATIDGLVPVIEAEWTNEPIFNEVKMSLAQNYFDNTEPVIIADATVSISIPGTEEVIPFIFVNASNSYKPVSDRRVAEVGETYELKIEWKDNLYVSRGLMLEPPTLDSLTYKFEEERTFRDEGYYISAYGKIPFKEDNFYRIKIIQNDTLLNDRDDYLLFDDTFGLTFFEEGLELNYAFEAKDRIRLVLYRLNEPVYDYFNQLVGLLFTDGGLFSPPPQNPDTNIVTQRGNDRAEGYFMVSPIISQSVFINEEEPDPEN</sequence>
<dbReference type="EMBL" id="JBHRZS010000007">
    <property type="protein sequence ID" value="MFC3881632.1"/>
    <property type="molecule type" value="Genomic_DNA"/>
</dbReference>